<dbReference type="PANTHER" id="PTHR21240:SF30">
    <property type="entry name" value="AMIDOHYDROLASE-RELATED DOMAIN-CONTAINING PROTEIN-RELATED"/>
    <property type="match status" value="1"/>
</dbReference>
<evidence type="ECO:0000259" key="4">
    <source>
        <dbReference type="Pfam" id="PF04909"/>
    </source>
</evidence>
<keyword evidence="2 3" id="KW-0456">Lyase</keyword>
<dbReference type="SUPFAM" id="SSF51556">
    <property type="entry name" value="Metallo-dependent hydrolases"/>
    <property type="match status" value="1"/>
</dbReference>
<dbReference type="GO" id="GO:0016787">
    <property type="term" value="F:hydrolase activity"/>
    <property type="evidence" value="ECO:0007669"/>
    <property type="project" value="InterPro"/>
</dbReference>
<dbReference type="AlphaFoldDB" id="A0A6A6QX18"/>
<reference evidence="5" key="1">
    <citation type="journal article" date="2020" name="Stud. Mycol.">
        <title>101 Dothideomycetes genomes: a test case for predicting lifestyles and emergence of pathogens.</title>
        <authorList>
            <person name="Haridas S."/>
            <person name="Albert R."/>
            <person name="Binder M."/>
            <person name="Bloem J."/>
            <person name="Labutti K."/>
            <person name="Salamov A."/>
            <person name="Andreopoulos B."/>
            <person name="Baker S."/>
            <person name="Barry K."/>
            <person name="Bills G."/>
            <person name="Bluhm B."/>
            <person name="Cannon C."/>
            <person name="Castanera R."/>
            <person name="Culley D."/>
            <person name="Daum C."/>
            <person name="Ezra D."/>
            <person name="Gonzalez J."/>
            <person name="Henrissat B."/>
            <person name="Kuo A."/>
            <person name="Liang C."/>
            <person name="Lipzen A."/>
            <person name="Lutzoni F."/>
            <person name="Magnuson J."/>
            <person name="Mondo S."/>
            <person name="Nolan M."/>
            <person name="Ohm R."/>
            <person name="Pangilinan J."/>
            <person name="Park H.-J."/>
            <person name="Ramirez L."/>
            <person name="Alfaro M."/>
            <person name="Sun H."/>
            <person name="Tritt A."/>
            <person name="Yoshinaga Y."/>
            <person name="Zwiers L.-H."/>
            <person name="Turgeon B."/>
            <person name="Goodwin S."/>
            <person name="Spatafora J."/>
            <person name="Crous P."/>
            <person name="Grigoriev I."/>
        </authorList>
    </citation>
    <scope>NUCLEOTIDE SEQUENCE</scope>
    <source>
        <strain evidence="5">CBS 269.34</strain>
    </source>
</reference>
<dbReference type="InterPro" id="IPR006680">
    <property type="entry name" value="Amidohydro-rel"/>
</dbReference>
<dbReference type="GO" id="GO:0019748">
    <property type="term" value="P:secondary metabolic process"/>
    <property type="evidence" value="ECO:0007669"/>
    <property type="project" value="TreeGrafter"/>
</dbReference>
<dbReference type="EMBL" id="MU004188">
    <property type="protein sequence ID" value="KAF2496370.1"/>
    <property type="molecule type" value="Genomic_DNA"/>
</dbReference>
<name>A0A6A6QX18_9PEZI</name>
<keyword evidence="6" id="KW-1185">Reference proteome</keyword>
<proteinExistence type="inferred from homology"/>
<dbReference type="Pfam" id="PF04909">
    <property type="entry name" value="Amidohydro_2"/>
    <property type="match status" value="1"/>
</dbReference>
<accession>A0A6A6QX18</accession>
<evidence type="ECO:0000256" key="2">
    <source>
        <dbReference type="ARBA" id="ARBA00023239"/>
    </source>
</evidence>
<dbReference type="Gene3D" id="3.20.20.140">
    <property type="entry name" value="Metal-dependent hydrolases"/>
    <property type="match status" value="1"/>
</dbReference>
<feature type="domain" description="Amidohydrolase-related" evidence="4">
    <location>
        <begin position="57"/>
        <end position="326"/>
    </location>
</feature>
<dbReference type="Proteomes" id="UP000799750">
    <property type="component" value="Unassembled WGS sequence"/>
</dbReference>
<evidence type="ECO:0000256" key="3">
    <source>
        <dbReference type="RuleBase" id="RU366045"/>
    </source>
</evidence>
<dbReference type="GO" id="GO:0016831">
    <property type="term" value="F:carboxy-lyase activity"/>
    <property type="evidence" value="ECO:0007669"/>
    <property type="project" value="UniProtKB-KW"/>
</dbReference>
<sequence length="330" mass="36982">MKPVSDAAPLPIIALEEQIIFSDVVSVSPQDSAYYALLEPKYLEKLKNVGSSRIQHMRAASIPMQVLSHVPVNCPPTACHKANDALHSVILSKPTRFSAFALLSLDNPTEAAHELVRCTSKLKFVGGMINHHHNGEFLDAEQFRPIFAAAEQFDIPLYIQSHYPSSQHLQYYRGNYPESIAHHIATFDLGAHSEVAICVLRLFAAGVFDRFPRLKIIIGQMGQTIPFVLDRIVNLTQWWREKPCRDFGEVWYNNIWVTTSGMFSLAPMSCLVNTMPADRIMFSVGYPFSENEAGRNFLADLKASGLVTQAEYDGIAYKNAEKLLGIRVKK</sequence>
<dbReference type="InterPro" id="IPR032466">
    <property type="entry name" value="Metal_Hydrolase"/>
</dbReference>
<dbReference type="OrthoDB" id="432010at2759"/>
<evidence type="ECO:0000313" key="6">
    <source>
        <dbReference type="Proteomes" id="UP000799750"/>
    </source>
</evidence>
<dbReference type="GO" id="GO:0005829">
    <property type="term" value="C:cytosol"/>
    <property type="evidence" value="ECO:0007669"/>
    <property type="project" value="TreeGrafter"/>
</dbReference>
<comment type="similarity">
    <text evidence="3">Belongs to the metallo-dependent hydrolases superfamily.</text>
</comment>
<dbReference type="PANTHER" id="PTHR21240">
    <property type="entry name" value="2-AMINO-3-CARBOXYLMUCONATE-6-SEMIALDEHYDE DECARBOXYLASE"/>
    <property type="match status" value="1"/>
</dbReference>
<evidence type="ECO:0000256" key="1">
    <source>
        <dbReference type="ARBA" id="ARBA00022793"/>
    </source>
</evidence>
<protein>
    <submittedName>
        <fullName evidence="5">2-amino-3-carboxymuconate-6-semialdehyde decarboxylase</fullName>
    </submittedName>
</protein>
<evidence type="ECO:0000313" key="5">
    <source>
        <dbReference type="EMBL" id="KAF2496370.1"/>
    </source>
</evidence>
<dbReference type="InterPro" id="IPR032465">
    <property type="entry name" value="ACMSD"/>
</dbReference>
<gene>
    <name evidence="5" type="ORF">BU16DRAFT_561190</name>
</gene>
<organism evidence="5 6">
    <name type="scientific">Lophium mytilinum</name>
    <dbReference type="NCBI Taxonomy" id="390894"/>
    <lineage>
        <taxon>Eukaryota</taxon>
        <taxon>Fungi</taxon>
        <taxon>Dikarya</taxon>
        <taxon>Ascomycota</taxon>
        <taxon>Pezizomycotina</taxon>
        <taxon>Dothideomycetes</taxon>
        <taxon>Pleosporomycetidae</taxon>
        <taxon>Mytilinidiales</taxon>
        <taxon>Mytilinidiaceae</taxon>
        <taxon>Lophium</taxon>
    </lineage>
</organism>
<keyword evidence="1 3" id="KW-0210">Decarboxylase</keyword>